<dbReference type="PANTHER" id="PTHR34765:SF1">
    <property type="entry name" value="CASPASE RECRUITMENT DOMAIN-CONTAINING PROTEIN 19"/>
    <property type="match status" value="1"/>
</dbReference>
<keyword evidence="2" id="KW-0812">Transmembrane</keyword>
<dbReference type="SUPFAM" id="SSF47986">
    <property type="entry name" value="DEATH domain"/>
    <property type="match status" value="1"/>
</dbReference>
<dbReference type="OMA" id="ADSKCTN"/>
<dbReference type="PROSITE" id="PS50209">
    <property type="entry name" value="CARD"/>
    <property type="match status" value="1"/>
</dbReference>
<proteinExistence type="evidence at transcript level"/>
<feature type="domain" description="CARD" evidence="3">
    <location>
        <begin position="60"/>
        <end position="137"/>
    </location>
</feature>
<dbReference type="AlphaFoldDB" id="V9L1Q2"/>
<dbReference type="GO" id="GO:0042981">
    <property type="term" value="P:regulation of apoptotic process"/>
    <property type="evidence" value="ECO:0007669"/>
    <property type="project" value="InterPro"/>
</dbReference>
<protein>
    <submittedName>
        <fullName evidence="4">Bcl10-interacting CARD protein-like protein</fullName>
    </submittedName>
</protein>
<dbReference type="EMBL" id="JW872719">
    <property type="protein sequence ID" value="AFP05237.1"/>
    <property type="molecule type" value="mRNA"/>
</dbReference>
<keyword evidence="6" id="KW-1185">Reference proteome</keyword>
<dbReference type="Ensembl" id="ENSCMIT00000026725.1">
    <property type="protein sequence ID" value="ENSCMIP00000026297.1"/>
    <property type="gene ID" value="ENSCMIG00000011530.1"/>
</dbReference>
<dbReference type="Pfam" id="PF00619">
    <property type="entry name" value="CARD"/>
    <property type="match status" value="1"/>
</dbReference>
<dbReference type="GeneTree" id="ENSGT00940000164282"/>
<dbReference type="GO" id="GO:0005739">
    <property type="term" value="C:mitochondrion"/>
    <property type="evidence" value="ECO:0007669"/>
    <property type="project" value="TreeGrafter"/>
</dbReference>
<organism evidence="4">
    <name type="scientific">Callorhinchus milii</name>
    <name type="common">Ghost shark</name>
    <dbReference type="NCBI Taxonomy" id="7868"/>
    <lineage>
        <taxon>Eukaryota</taxon>
        <taxon>Metazoa</taxon>
        <taxon>Chordata</taxon>
        <taxon>Craniata</taxon>
        <taxon>Vertebrata</taxon>
        <taxon>Chondrichthyes</taxon>
        <taxon>Holocephali</taxon>
        <taxon>Chimaeriformes</taxon>
        <taxon>Callorhinchidae</taxon>
        <taxon>Callorhinchus</taxon>
    </lineage>
</organism>
<reference evidence="6" key="1">
    <citation type="journal article" date="2006" name="Science">
        <title>Ancient noncoding elements conserved in the human genome.</title>
        <authorList>
            <person name="Venkatesh B."/>
            <person name="Kirkness E.F."/>
            <person name="Loh Y.H."/>
            <person name="Halpern A.L."/>
            <person name="Lee A.P."/>
            <person name="Johnson J."/>
            <person name="Dandona N."/>
            <person name="Viswanathan L.D."/>
            <person name="Tay A."/>
            <person name="Venter J.C."/>
            <person name="Strausberg R.L."/>
            <person name="Brenner S."/>
        </authorList>
    </citation>
    <scope>NUCLEOTIDE SEQUENCE [LARGE SCALE GENOMIC DNA]</scope>
</reference>
<accession>V9L1Q2</accession>
<dbReference type="InterPro" id="IPR043574">
    <property type="entry name" value="CARD19"/>
</dbReference>
<feature type="compositionally biased region" description="Basic and acidic residues" evidence="1">
    <location>
        <begin position="1"/>
        <end position="23"/>
    </location>
</feature>
<dbReference type="STRING" id="7868.ENSCMIP00000026297"/>
<reference evidence="4 6" key="3">
    <citation type="journal article" date="2014" name="Nature">
        <title>Elephant shark genome provides unique insights into gnathostome evolution.</title>
        <authorList>
            <consortium name="International Elephant Shark Genome Sequencing Consortium"/>
            <person name="Venkatesh B."/>
            <person name="Lee A.P."/>
            <person name="Ravi V."/>
            <person name="Maurya A.K."/>
            <person name="Lian M.M."/>
            <person name="Swann J.B."/>
            <person name="Ohta Y."/>
            <person name="Flajnik M.F."/>
            <person name="Sutoh Y."/>
            <person name="Kasahara M."/>
            <person name="Hoon S."/>
            <person name="Gangu V."/>
            <person name="Roy S.W."/>
            <person name="Irimia M."/>
            <person name="Korzh V."/>
            <person name="Kondrychyn I."/>
            <person name="Lim Z.W."/>
            <person name="Tay B.H."/>
            <person name="Tohari S."/>
            <person name="Kong K.W."/>
            <person name="Ho S."/>
            <person name="Lorente-Galdos B."/>
            <person name="Quilez J."/>
            <person name="Marques-Bonet T."/>
            <person name="Raney B.J."/>
            <person name="Ingham P.W."/>
            <person name="Tay A."/>
            <person name="Hillier L.W."/>
            <person name="Minx P."/>
            <person name="Boehm T."/>
            <person name="Wilson R.K."/>
            <person name="Brenner S."/>
            <person name="Warren W.C."/>
        </authorList>
    </citation>
    <scope>NUCLEOTIDE SEQUENCE</scope>
    <source>
        <tissue evidence="4">Intestine</tissue>
    </source>
</reference>
<feature type="transmembrane region" description="Helical" evidence="2">
    <location>
        <begin position="165"/>
        <end position="184"/>
    </location>
</feature>
<dbReference type="PANTHER" id="PTHR34765">
    <property type="entry name" value="CASPASE RECRUITMENT DOMAIN-CONTAINING PROTEIN 19"/>
    <property type="match status" value="1"/>
</dbReference>
<dbReference type="Proteomes" id="UP000314986">
    <property type="component" value="Unassembled WGS sequence"/>
</dbReference>
<evidence type="ECO:0000256" key="2">
    <source>
        <dbReference type="SAM" id="Phobius"/>
    </source>
</evidence>
<evidence type="ECO:0000256" key="1">
    <source>
        <dbReference type="SAM" id="MobiDB-lite"/>
    </source>
</evidence>
<dbReference type="Gene3D" id="1.10.533.10">
    <property type="entry name" value="Death Domain, Fas"/>
    <property type="match status" value="1"/>
</dbReference>
<evidence type="ECO:0000313" key="4">
    <source>
        <dbReference type="EMBL" id="AFP05237.1"/>
    </source>
</evidence>
<dbReference type="InterPro" id="IPR011029">
    <property type="entry name" value="DEATH-like_dom_sf"/>
</dbReference>
<gene>
    <name evidence="5" type="primary">LOC103185041</name>
</gene>
<name>V9L1Q2_CALMI</name>
<evidence type="ECO:0000313" key="5">
    <source>
        <dbReference type="Ensembl" id="ENSCMIP00000026297.1"/>
    </source>
</evidence>
<evidence type="ECO:0000259" key="3">
    <source>
        <dbReference type="PROSITE" id="PS50209"/>
    </source>
</evidence>
<keyword evidence="2" id="KW-0472">Membrane</keyword>
<feature type="region of interest" description="Disordered" evidence="1">
    <location>
        <begin position="1"/>
        <end position="31"/>
    </location>
</feature>
<keyword evidence="2" id="KW-1133">Transmembrane helix</keyword>
<sequence length="225" mass="25760">MQERQHGKRELGGVREKARDTERKRARGQNGWECGQSVDTMADHCRRLKRDSAFLTGKGNLDPNLVDKIVLHLYRIYPQILNETEAEKFRNLQTPLGTRISELLDHLPTKNNRACKEFYNALELNNAQVYASLPSRKSPEESTRTPAIYSDGPKREKYVLNNRDPMFFLACFSVAAGLALFMYYCKEDTKFEGTAKKILGFSTLGVGRQARRYLLAYLEDQTKGS</sequence>
<evidence type="ECO:0000313" key="6">
    <source>
        <dbReference type="Proteomes" id="UP000314986"/>
    </source>
</evidence>
<dbReference type="InterPro" id="IPR001315">
    <property type="entry name" value="CARD"/>
</dbReference>
<reference evidence="5" key="4">
    <citation type="submission" date="2025-05" db="UniProtKB">
        <authorList>
            <consortium name="Ensembl"/>
        </authorList>
    </citation>
    <scope>IDENTIFICATION</scope>
</reference>
<reference evidence="6" key="2">
    <citation type="journal article" date="2007" name="PLoS Biol.">
        <title>Survey sequencing and comparative analysis of the elephant shark (Callorhinchus milii) genome.</title>
        <authorList>
            <person name="Venkatesh B."/>
            <person name="Kirkness E.F."/>
            <person name="Loh Y.H."/>
            <person name="Halpern A.L."/>
            <person name="Lee A.P."/>
            <person name="Johnson J."/>
            <person name="Dandona N."/>
            <person name="Viswanathan L.D."/>
            <person name="Tay A."/>
            <person name="Venter J.C."/>
            <person name="Strausberg R.L."/>
            <person name="Brenner S."/>
        </authorList>
    </citation>
    <scope>NUCLEOTIDE SEQUENCE [LARGE SCALE GENOMIC DNA]</scope>
</reference>